<evidence type="ECO:0000313" key="2">
    <source>
        <dbReference type="EMBL" id="RYP09750.1"/>
    </source>
</evidence>
<evidence type="ECO:0000313" key="3">
    <source>
        <dbReference type="Proteomes" id="UP000293360"/>
    </source>
</evidence>
<keyword evidence="3" id="KW-1185">Reference proteome</keyword>
<dbReference type="SUPFAM" id="SSF51735">
    <property type="entry name" value="NAD(P)-binding Rossmann-fold domains"/>
    <property type="match status" value="1"/>
</dbReference>
<gene>
    <name evidence="2" type="ORF">DL764_001085</name>
</gene>
<dbReference type="EMBL" id="QJNU01000030">
    <property type="protein sequence ID" value="RYP09750.1"/>
    <property type="molecule type" value="Genomic_DNA"/>
</dbReference>
<dbReference type="InterPro" id="IPR036291">
    <property type="entry name" value="NAD(P)-bd_dom_sf"/>
</dbReference>
<proteinExistence type="predicted"/>
<dbReference type="InterPro" id="IPR002347">
    <property type="entry name" value="SDR_fam"/>
</dbReference>
<dbReference type="PANTHER" id="PTHR47534:SF3">
    <property type="entry name" value="ALCOHOL DEHYDROGENASE-LIKE C-TERMINAL DOMAIN-CONTAINING PROTEIN"/>
    <property type="match status" value="1"/>
</dbReference>
<dbReference type="AlphaFoldDB" id="A0A4Q4TVT6"/>
<dbReference type="OrthoDB" id="2898509at2759"/>
<dbReference type="STRING" id="155417.A0A4Q4TVT6"/>
<protein>
    <recommendedName>
        <fullName evidence="4">Ketoreductase (KR) domain-containing protein</fullName>
    </recommendedName>
</protein>
<keyword evidence="1" id="KW-0560">Oxidoreductase</keyword>
<dbReference type="GO" id="GO:0016491">
    <property type="term" value="F:oxidoreductase activity"/>
    <property type="evidence" value="ECO:0007669"/>
    <property type="project" value="UniProtKB-KW"/>
</dbReference>
<evidence type="ECO:0008006" key="4">
    <source>
        <dbReference type="Google" id="ProtNLM"/>
    </source>
</evidence>
<accession>A0A4Q4TVT6</accession>
<name>A0A4Q4TVT6_9PEZI</name>
<dbReference type="PANTHER" id="PTHR47534">
    <property type="entry name" value="YALI0E05731P"/>
    <property type="match status" value="1"/>
</dbReference>
<sequence>MVALEQIRSSNSKIAATLRPGLVAVFAGATSGIGETSLKQFAKNAVKPWIYFIGRSKESGNRIRAELQKLNPGGKYIYISVDVSLLRSVDDVCREIKGKEAAINLLFLSTGTMITGKDTEEGLYYPAAVTYYARLRFIVNLLPLLRNATGLRRVVTVLAGTKEGTIHTNDFQGRYMSMLSPGGRGHFSSLMTLALEAVAQNVPNVSFIHNYPGFVKTNFGNDVEGLTFTVLRGIWNAVFPVIGPFVATPINEVGEREVFFATSARFPEKGESGAVGASAGVPLPKGMAVARGTDGKSGSGVYSISNDAESAPPKVEQLLGNLRKDGIAQKVWSHVEEEFVRITGAASV</sequence>
<dbReference type="InterPro" id="IPR052228">
    <property type="entry name" value="Sec_Metab_Biosynth_Oxidored"/>
</dbReference>
<comment type="caution">
    <text evidence="2">The sequence shown here is derived from an EMBL/GenBank/DDBJ whole genome shotgun (WGS) entry which is preliminary data.</text>
</comment>
<reference evidence="2 3" key="1">
    <citation type="submission" date="2018-06" db="EMBL/GenBank/DDBJ databases">
        <title>Complete Genomes of Monosporascus.</title>
        <authorList>
            <person name="Robinson A.J."/>
            <person name="Natvig D.O."/>
        </authorList>
    </citation>
    <scope>NUCLEOTIDE SEQUENCE [LARGE SCALE GENOMIC DNA]</scope>
    <source>
        <strain evidence="2 3">CBS 110550</strain>
    </source>
</reference>
<dbReference type="Gene3D" id="3.40.50.720">
    <property type="entry name" value="NAD(P)-binding Rossmann-like Domain"/>
    <property type="match status" value="1"/>
</dbReference>
<evidence type="ECO:0000256" key="1">
    <source>
        <dbReference type="ARBA" id="ARBA00023002"/>
    </source>
</evidence>
<dbReference type="Proteomes" id="UP000293360">
    <property type="component" value="Unassembled WGS sequence"/>
</dbReference>
<dbReference type="Pfam" id="PF00106">
    <property type="entry name" value="adh_short"/>
    <property type="match status" value="1"/>
</dbReference>
<organism evidence="2 3">
    <name type="scientific">Monosporascus ibericus</name>
    <dbReference type="NCBI Taxonomy" id="155417"/>
    <lineage>
        <taxon>Eukaryota</taxon>
        <taxon>Fungi</taxon>
        <taxon>Dikarya</taxon>
        <taxon>Ascomycota</taxon>
        <taxon>Pezizomycotina</taxon>
        <taxon>Sordariomycetes</taxon>
        <taxon>Xylariomycetidae</taxon>
        <taxon>Xylariales</taxon>
        <taxon>Xylariales incertae sedis</taxon>
        <taxon>Monosporascus</taxon>
    </lineage>
</organism>